<dbReference type="InterPro" id="IPR050967">
    <property type="entry name" value="Thiamine_Salvage_TenA"/>
</dbReference>
<reference evidence="11" key="1">
    <citation type="submission" date="2022-06" db="EMBL/GenBank/DDBJ databases">
        <title>Genome sequencing of Brevibacillus sp. BB3-R1.</title>
        <authorList>
            <person name="Heo J."/>
            <person name="Lee D."/>
            <person name="Won M."/>
            <person name="Han B.-H."/>
            <person name="Hong S.-B."/>
            <person name="Kwon S.-W."/>
        </authorList>
    </citation>
    <scope>NUCLEOTIDE SEQUENCE</scope>
    <source>
        <strain evidence="11">BB3-R1</strain>
    </source>
</reference>
<name>A0ABY4WND8_9BACL</name>
<proteinExistence type="inferred from homology"/>
<comment type="subunit">
    <text evidence="4">Homotetramer.</text>
</comment>
<dbReference type="InterPro" id="IPR027574">
    <property type="entry name" value="Thiaminase_II"/>
</dbReference>
<dbReference type="InterPro" id="IPR004305">
    <property type="entry name" value="Thiaminase-2/PQQC"/>
</dbReference>
<keyword evidence="7 9" id="KW-0784">Thiamine biosynthesis</keyword>
<evidence type="ECO:0000256" key="2">
    <source>
        <dbReference type="ARBA" id="ARBA00004948"/>
    </source>
</evidence>
<dbReference type="RefSeq" id="WP_251875671.1">
    <property type="nucleotide sequence ID" value="NZ_CP098755.1"/>
</dbReference>
<dbReference type="Gene3D" id="1.20.910.10">
    <property type="entry name" value="Heme oxygenase-like"/>
    <property type="match status" value="1"/>
</dbReference>
<dbReference type="EMBL" id="CP098755">
    <property type="protein sequence ID" value="USG68204.1"/>
    <property type="molecule type" value="Genomic_DNA"/>
</dbReference>
<dbReference type="PANTHER" id="PTHR43198">
    <property type="entry name" value="BIFUNCTIONAL TH2 PROTEIN"/>
    <property type="match status" value="1"/>
</dbReference>
<gene>
    <name evidence="11" type="primary">tenA</name>
    <name evidence="11" type="ORF">NDK47_13355</name>
</gene>
<evidence type="ECO:0000256" key="1">
    <source>
        <dbReference type="ARBA" id="ARBA00001881"/>
    </source>
</evidence>
<dbReference type="PANTHER" id="PTHR43198:SF2">
    <property type="entry name" value="SI:CH1073-67J19.1-RELATED"/>
    <property type="match status" value="1"/>
</dbReference>
<evidence type="ECO:0000256" key="4">
    <source>
        <dbReference type="ARBA" id="ARBA00011881"/>
    </source>
</evidence>
<keyword evidence="12" id="KW-1185">Reference proteome</keyword>
<organism evidence="11 12">
    <name type="scientific">Brevibacillus ruminantium</name>
    <dbReference type="NCBI Taxonomy" id="2950604"/>
    <lineage>
        <taxon>Bacteria</taxon>
        <taxon>Bacillati</taxon>
        <taxon>Bacillota</taxon>
        <taxon>Bacilli</taxon>
        <taxon>Bacillales</taxon>
        <taxon>Paenibacillaceae</taxon>
        <taxon>Brevibacillus</taxon>
    </lineage>
</organism>
<dbReference type="SUPFAM" id="SSF48613">
    <property type="entry name" value="Heme oxygenase-like"/>
    <property type="match status" value="1"/>
</dbReference>
<comment type="function">
    <text evidence="9">Catalyzes an amino-pyrimidine hydrolysis reaction at the C5' of the pyrimidine moiety of thiamine compounds, a reaction that is part of a thiamine salvage pathway.</text>
</comment>
<comment type="catalytic activity">
    <reaction evidence="8 9">
        <text>thiamine + H2O = 5-(2-hydroxyethyl)-4-methylthiazole + 4-amino-5-hydroxymethyl-2-methylpyrimidine + H(+)</text>
        <dbReference type="Rhea" id="RHEA:17509"/>
        <dbReference type="ChEBI" id="CHEBI:15377"/>
        <dbReference type="ChEBI" id="CHEBI:15378"/>
        <dbReference type="ChEBI" id="CHEBI:16892"/>
        <dbReference type="ChEBI" id="CHEBI:17957"/>
        <dbReference type="ChEBI" id="CHEBI:18385"/>
        <dbReference type="EC" id="3.5.99.2"/>
    </reaction>
</comment>
<dbReference type="Proteomes" id="UP001056500">
    <property type="component" value="Chromosome"/>
</dbReference>
<evidence type="ECO:0000256" key="5">
    <source>
        <dbReference type="ARBA" id="ARBA00012684"/>
    </source>
</evidence>
<dbReference type="Pfam" id="PF03070">
    <property type="entry name" value="TENA_THI-4"/>
    <property type="match status" value="1"/>
</dbReference>
<dbReference type="EC" id="3.5.99.2" evidence="5 9"/>
<feature type="domain" description="Thiaminase-2/PQQC" evidence="10">
    <location>
        <begin position="10"/>
        <end position="217"/>
    </location>
</feature>
<evidence type="ECO:0000256" key="8">
    <source>
        <dbReference type="ARBA" id="ARBA00048337"/>
    </source>
</evidence>
<evidence type="ECO:0000259" key="10">
    <source>
        <dbReference type="Pfam" id="PF03070"/>
    </source>
</evidence>
<comment type="pathway">
    <text evidence="2 9">Cofactor biosynthesis; thiamine diphosphate biosynthesis.</text>
</comment>
<evidence type="ECO:0000256" key="9">
    <source>
        <dbReference type="RuleBase" id="RU363093"/>
    </source>
</evidence>
<evidence type="ECO:0000256" key="6">
    <source>
        <dbReference type="ARBA" id="ARBA00013647"/>
    </source>
</evidence>
<dbReference type="NCBIfam" id="TIGR04306">
    <property type="entry name" value="salvage_TenA"/>
    <property type="match status" value="1"/>
</dbReference>
<evidence type="ECO:0000256" key="3">
    <source>
        <dbReference type="ARBA" id="ARBA00010264"/>
    </source>
</evidence>
<evidence type="ECO:0000256" key="7">
    <source>
        <dbReference type="ARBA" id="ARBA00022977"/>
    </source>
</evidence>
<evidence type="ECO:0000313" key="12">
    <source>
        <dbReference type="Proteomes" id="UP001056500"/>
    </source>
</evidence>
<sequence>MSTFTQRLRKKVDPIWERTHRHPFVTGLGDGSLPVQSFRFYMKQDYVYLIEYAKMFAIASTKATDLATSSRFASLQEATLHFEMDLHRQYAARFGITREELEQTKPSFVMLAYTSYMLKVAHQGSLADLVSAVLPCAWSYWEIGKRLAMIEGAIEHEWYGDWVRTYSSEEFGELAQWLIDLMDQLAEGKTEAELAILEEHFLNTSRMEYLFWEMAYTEEEWPCERN</sequence>
<dbReference type="CDD" id="cd19366">
    <property type="entry name" value="TenA_C_BhTenA-like"/>
    <property type="match status" value="1"/>
</dbReference>
<evidence type="ECO:0000313" key="11">
    <source>
        <dbReference type="EMBL" id="USG68204.1"/>
    </source>
</evidence>
<keyword evidence="9" id="KW-0378">Hydrolase</keyword>
<comment type="similarity">
    <text evidence="3 9">Belongs to the TenA family.</text>
</comment>
<protein>
    <recommendedName>
        <fullName evidence="6 9">Aminopyrimidine aminohydrolase</fullName>
        <ecNumber evidence="5 9">3.5.99.2</ecNumber>
    </recommendedName>
</protein>
<accession>A0ABY4WND8</accession>
<dbReference type="InterPro" id="IPR016084">
    <property type="entry name" value="Haem_Oase-like_multi-hlx"/>
</dbReference>
<comment type="catalytic activity">
    <reaction evidence="1 9">
        <text>4-amino-5-aminomethyl-2-methylpyrimidine + H2O = 4-amino-5-hydroxymethyl-2-methylpyrimidine + NH4(+)</text>
        <dbReference type="Rhea" id="RHEA:31799"/>
        <dbReference type="ChEBI" id="CHEBI:15377"/>
        <dbReference type="ChEBI" id="CHEBI:16892"/>
        <dbReference type="ChEBI" id="CHEBI:28938"/>
        <dbReference type="ChEBI" id="CHEBI:63416"/>
        <dbReference type="EC" id="3.5.99.2"/>
    </reaction>
</comment>